<dbReference type="EMBL" id="GIFC01004109">
    <property type="protein sequence ID" value="MXU86192.1"/>
    <property type="molecule type" value="Transcribed_RNA"/>
</dbReference>
<keyword evidence="1" id="KW-0472">Membrane</keyword>
<keyword evidence="1" id="KW-1133">Transmembrane helix</keyword>
<feature type="transmembrane region" description="Helical" evidence="1">
    <location>
        <begin position="9"/>
        <end position="28"/>
    </location>
</feature>
<dbReference type="AlphaFoldDB" id="A0A6B0U148"/>
<reference evidence="2" key="1">
    <citation type="submission" date="2019-12" db="EMBL/GenBank/DDBJ databases">
        <title>An insight into the sialome of adult female Ixodes ricinus ticks feeding for 6 days.</title>
        <authorList>
            <person name="Perner J."/>
            <person name="Ribeiro J.M.C."/>
        </authorList>
    </citation>
    <scope>NUCLEOTIDE SEQUENCE</scope>
    <source>
        <strain evidence="2">Semi-engorged</strain>
        <tissue evidence="2">Salivary glands</tissue>
    </source>
</reference>
<evidence type="ECO:0000256" key="1">
    <source>
        <dbReference type="SAM" id="Phobius"/>
    </source>
</evidence>
<accession>A0A6B0U148</accession>
<sequence length="90" mass="10202">MVDVRGKRVWYMLFVGSSMVFVGCSVIWRSLPGLRGIRCSVTNRIFTIFVNVSRSAVCVQRVCRCGPRISRPSSQAMIFVFVQTWMYSGA</sequence>
<name>A0A6B0U148_IXORI</name>
<keyword evidence="1" id="KW-0812">Transmembrane</keyword>
<proteinExistence type="predicted"/>
<protein>
    <submittedName>
        <fullName evidence="2">Putative secreted protein</fullName>
    </submittedName>
</protein>
<evidence type="ECO:0000313" key="2">
    <source>
        <dbReference type="EMBL" id="MXU86192.1"/>
    </source>
</evidence>
<dbReference type="PROSITE" id="PS51257">
    <property type="entry name" value="PROKAR_LIPOPROTEIN"/>
    <property type="match status" value="1"/>
</dbReference>
<organism evidence="2">
    <name type="scientific">Ixodes ricinus</name>
    <name type="common">Common tick</name>
    <name type="synonym">Acarus ricinus</name>
    <dbReference type="NCBI Taxonomy" id="34613"/>
    <lineage>
        <taxon>Eukaryota</taxon>
        <taxon>Metazoa</taxon>
        <taxon>Ecdysozoa</taxon>
        <taxon>Arthropoda</taxon>
        <taxon>Chelicerata</taxon>
        <taxon>Arachnida</taxon>
        <taxon>Acari</taxon>
        <taxon>Parasitiformes</taxon>
        <taxon>Ixodida</taxon>
        <taxon>Ixodoidea</taxon>
        <taxon>Ixodidae</taxon>
        <taxon>Ixodinae</taxon>
        <taxon>Ixodes</taxon>
    </lineage>
</organism>